<evidence type="ECO:0000313" key="2">
    <source>
        <dbReference type="EMBL" id="EAR97873.2"/>
    </source>
</evidence>
<organism evidence="2 3">
    <name type="scientific">Tetrahymena thermophila (strain SB210)</name>
    <dbReference type="NCBI Taxonomy" id="312017"/>
    <lineage>
        <taxon>Eukaryota</taxon>
        <taxon>Sar</taxon>
        <taxon>Alveolata</taxon>
        <taxon>Ciliophora</taxon>
        <taxon>Intramacronucleata</taxon>
        <taxon>Oligohymenophorea</taxon>
        <taxon>Hymenostomatida</taxon>
        <taxon>Tetrahymenina</taxon>
        <taxon>Tetrahymenidae</taxon>
        <taxon>Tetrahymena</taxon>
    </lineage>
</organism>
<dbReference type="Proteomes" id="UP000009168">
    <property type="component" value="Unassembled WGS sequence"/>
</dbReference>
<feature type="compositionally biased region" description="Basic residues" evidence="1">
    <location>
        <begin position="797"/>
        <end position="809"/>
    </location>
</feature>
<feature type="region of interest" description="Disordered" evidence="1">
    <location>
        <begin position="938"/>
        <end position="970"/>
    </location>
</feature>
<dbReference type="InParanoid" id="I7M1V8"/>
<evidence type="ECO:0000256" key="1">
    <source>
        <dbReference type="SAM" id="MobiDB-lite"/>
    </source>
</evidence>
<evidence type="ECO:0000313" key="3">
    <source>
        <dbReference type="Proteomes" id="UP000009168"/>
    </source>
</evidence>
<accession>I7M1V8</accession>
<proteinExistence type="predicted"/>
<dbReference type="EMBL" id="GG662656">
    <property type="protein sequence ID" value="EAR97873.2"/>
    <property type="molecule type" value="Genomic_DNA"/>
</dbReference>
<name>I7M1V8_TETTS</name>
<feature type="compositionally biased region" description="Low complexity" evidence="1">
    <location>
        <begin position="945"/>
        <end position="959"/>
    </location>
</feature>
<feature type="compositionally biased region" description="Low complexity" evidence="1">
    <location>
        <begin position="772"/>
        <end position="782"/>
    </location>
</feature>
<dbReference type="GeneID" id="7840359"/>
<protein>
    <submittedName>
        <fullName evidence="2">Uncharacterized protein</fullName>
    </submittedName>
</protein>
<gene>
    <name evidence="2" type="ORF">TTHERM_00277600</name>
</gene>
<keyword evidence="3" id="KW-1185">Reference proteome</keyword>
<dbReference type="RefSeq" id="XP_001018118.2">
    <property type="nucleotide sequence ID" value="XM_001018118.2"/>
</dbReference>
<reference evidence="3" key="1">
    <citation type="journal article" date="2006" name="PLoS Biol.">
        <title>Macronuclear genome sequence of the ciliate Tetrahymena thermophila, a model eukaryote.</title>
        <authorList>
            <person name="Eisen J.A."/>
            <person name="Coyne R.S."/>
            <person name="Wu M."/>
            <person name="Wu D."/>
            <person name="Thiagarajan M."/>
            <person name="Wortman J.R."/>
            <person name="Badger J.H."/>
            <person name="Ren Q."/>
            <person name="Amedeo P."/>
            <person name="Jones K.M."/>
            <person name="Tallon L.J."/>
            <person name="Delcher A.L."/>
            <person name="Salzberg S.L."/>
            <person name="Silva J.C."/>
            <person name="Haas B.J."/>
            <person name="Majoros W.H."/>
            <person name="Farzad M."/>
            <person name="Carlton J.M."/>
            <person name="Smith R.K. Jr."/>
            <person name="Garg J."/>
            <person name="Pearlman R.E."/>
            <person name="Karrer K.M."/>
            <person name="Sun L."/>
            <person name="Manning G."/>
            <person name="Elde N.C."/>
            <person name="Turkewitz A.P."/>
            <person name="Asai D.J."/>
            <person name="Wilkes D.E."/>
            <person name="Wang Y."/>
            <person name="Cai H."/>
            <person name="Collins K."/>
            <person name="Stewart B.A."/>
            <person name="Lee S.R."/>
            <person name="Wilamowska K."/>
            <person name="Weinberg Z."/>
            <person name="Ruzzo W.L."/>
            <person name="Wloga D."/>
            <person name="Gaertig J."/>
            <person name="Frankel J."/>
            <person name="Tsao C.-C."/>
            <person name="Gorovsky M.A."/>
            <person name="Keeling P.J."/>
            <person name="Waller R.F."/>
            <person name="Patron N.J."/>
            <person name="Cherry J.M."/>
            <person name="Stover N.A."/>
            <person name="Krieger C.J."/>
            <person name="del Toro C."/>
            <person name="Ryder H.F."/>
            <person name="Williamson S.C."/>
            <person name="Barbeau R.A."/>
            <person name="Hamilton E.P."/>
            <person name="Orias E."/>
        </authorList>
    </citation>
    <scope>NUCLEOTIDE SEQUENCE [LARGE SCALE GENOMIC DNA]</scope>
    <source>
        <strain evidence="3">SB210</strain>
    </source>
</reference>
<dbReference type="KEGG" id="tet:TTHERM_00277600"/>
<sequence length="1055" mass="126736">MEQENLQNYTLYDQDKKIMEILNQQRDQLEDDFLTSQQLEDHHFEQIGDNGTDELYSQKNQINQFFQSLQKIKKQESYLVQFHKEQKRQDKNFSHEEIIKFLADNSCMSKVYYNCADNFQNHFKSFFQRDILAKEEVFGKIIQNFDYANQRQPTNEFKKIKNFFIDYLKIADKQQQKKEFKEISKILNDKFLNQMSLDREIVDIGQKIIDSLENIGDKSKRIKLEDLSVLQYMFYHVYSIFVDNGDQTQHGGKFKKKMYPIAFLIGYAFNFSQKLQQIQELINSGRRSQKSQQETEQEEKLKKRQFKNMHNYIHNQNTQKKVEFILQYEMLANEQLFQYLNNLQQSKNDLQINMETQIDYFLLGMNIIFQHTYSYEQISLNKKEQFKYIIQEIIYFQYHLGNAIHHLNIKYLEQDGFLNKFQEKISNSGPELQFSFLEVFKRLQKNLGIFIETNHDEKTQILPVIIPYIRIGEEDEDSVQPENISQNQKKRLIKNYKYNMILMQKFYLYEQRQNLKNEKKGNSRKVSRLYMRDDIFGIQFKQKEIIENIKKGQQLVLPSNLNFTYGGLFYNLFWNNVLTTIHGNILEPQLHLLQNFCKYIQIKTQFYGMGSQENQQLEIFNQCRKIQDLMLYEQAKCFIQQCKQYKRGNLQLFSLINKSLLEKIVMMDGNKISISKYPQLNKNNKQKCELLKSIQQIQKKMKYTIQNSINIDFINEQNIYKISIKQDIINIWISRIKNFGDLENINKTFIQRMKFYGPKEYLGIEFEDQQRKNQSIQNQQQQLSEGSRNQQAPPKIKAIKKDRKRKTKKMNSQMPVIDNDLNVSDQIQSQQGQLLENLPMQQVQIENAQDNQPNINQVEQPNNQQQQQNINAVCGFNEINMVPGNQQQAWIYQMYFPQNYQQAYDNNFRAVPLPNMVPDAQQQHWIYELQFPDEQGIDEQHEEQQQIQENGQNNQVPQQMEEEEEEEQKQEVYYNPDNDFPHMQYIYSTPYNYNNNEIYQNQVNSYWDRTTNQNYNNGQLQQQQNDLYISQFDTLNFFDNDVNNNNNNNNDKYNN</sequence>
<dbReference type="AlphaFoldDB" id="I7M1V8"/>
<feature type="region of interest" description="Disordered" evidence="1">
    <location>
        <begin position="771"/>
        <end position="817"/>
    </location>
</feature>